<accession>A0A5S6QK72</accession>
<dbReference type="SUPFAM" id="SSF55811">
    <property type="entry name" value="Nudix"/>
    <property type="match status" value="1"/>
</dbReference>
<protein>
    <submittedName>
        <fullName evidence="4">Uncharacterized protein</fullName>
    </submittedName>
</protein>
<dbReference type="PANTHER" id="PTHR13030">
    <property type="entry name" value="NUDIX HYDROLASE"/>
    <property type="match status" value="1"/>
</dbReference>
<evidence type="ECO:0000313" key="4">
    <source>
        <dbReference type="WBParaSite" id="TMUE_2000007580.1"/>
    </source>
</evidence>
<dbReference type="GO" id="GO:0047631">
    <property type="term" value="F:ADP-ribose diphosphatase activity"/>
    <property type="evidence" value="ECO:0007669"/>
    <property type="project" value="InterPro"/>
</dbReference>
<organism evidence="3 4">
    <name type="scientific">Trichuris muris</name>
    <name type="common">Mouse whipworm</name>
    <dbReference type="NCBI Taxonomy" id="70415"/>
    <lineage>
        <taxon>Eukaryota</taxon>
        <taxon>Metazoa</taxon>
        <taxon>Ecdysozoa</taxon>
        <taxon>Nematoda</taxon>
        <taxon>Enoplea</taxon>
        <taxon>Dorylaimia</taxon>
        <taxon>Trichinellida</taxon>
        <taxon>Trichuridae</taxon>
        <taxon>Trichuris</taxon>
    </lineage>
</organism>
<dbReference type="InterPro" id="IPR039989">
    <property type="entry name" value="NUDT9"/>
</dbReference>
<feature type="chain" id="PRO_5024459375" evidence="2">
    <location>
        <begin position="18"/>
        <end position="363"/>
    </location>
</feature>
<feature type="signal peptide" evidence="2">
    <location>
        <begin position="1"/>
        <end position="17"/>
    </location>
</feature>
<evidence type="ECO:0000256" key="1">
    <source>
        <dbReference type="SAM" id="Phobius"/>
    </source>
</evidence>
<dbReference type="Pfam" id="PF25969">
    <property type="entry name" value="NUDT9_N"/>
    <property type="match status" value="1"/>
</dbReference>
<reference evidence="4" key="1">
    <citation type="submission" date="2019-12" db="UniProtKB">
        <authorList>
            <consortium name="WormBaseParasite"/>
        </authorList>
    </citation>
    <scope>IDENTIFICATION</scope>
</reference>
<dbReference type="InterPro" id="IPR015797">
    <property type="entry name" value="NUDIX_hydrolase-like_dom_sf"/>
</dbReference>
<dbReference type="PANTHER" id="PTHR13030:SF8">
    <property type="entry name" value="ADP-RIBOSE PYROPHOSPHATASE, MITOCHONDRIAL"/>
    <property type="match status" value="1"/>
</dbReference>
<dbReference type="Proteomes" id="UP000046395">
    <property type="component" value="Unassembled WGS sequence"/>
</dbReference>
<feature type="transmembrane region" description="Helical" evidence="1">
    <location>
        <begin position="332"/>
        <end position="355"/>
    </location>
</feature>
<name>A0A5S6QK72_TRIMR</name>
<evidence type="ECO:0000313" key="3">
    <source>
        <dbReference type="Proteomes" id="UP000046395"/>
    </source>
</evidence>
<keyword evidence="1" id="KW-0472">Membrane</keyword>
<keyword evidence="3" id="KW-1185">Reference proteome</keyword>
<sequence length="363" mass="40316">MILILCVIAHLLCEGDGMPANLEESVLNACLCGKEMDKPQAPDVPENFLPWTTDYPGYNATKWDAVCPFEHCDPEISNPDFHPKFNEKDGNVNRRRAGASKKSGSYLIHDELPLNPAGRTGLTGRGMLPRYGPNHLVAVVFIWESKGNLSLLKRSSNSSYEDSLFAGFVDDPDKHPLPHHLYKAAKEGLMHKYDDAERIGKIMKKQKKKFIRLLAGSIPSQLETDNAWIELTVFVIPCQKTKLLCRHGLSLLKRERGLDWYVEDMKNNSLARMGVNETAVSTINHRKYSIYENGYMKKSFKWIMVTLMLGAAISATAAVVVAFSVVGMVTALLLGGIIGACLIPPSLGAFAAVVYEHFKPEHS</sequence>
<evidence type="ECO:0000256" key="2">
    <source>
        <dbReference type="SAM" id="SignalP"/>
    </source>
</evidence>
<proteinExistence type="predicted"/>
<keyword evidence="1" id="KW-0812">Transmembrane</keyword>
<feature type="transmembrane region" description="Helical" evidence="1">
    <location>
        <begin position="302"/>
        <end position="325"/>
    </location>
</feature>
<dbReference type="AlphaFoldDB" id="A0A5S6QK72"/>
<dbReference type="WBParaSite" id="TMUE_2000007580.1">
    <property type="protein sequence ID" value="TMUE_2000007580.1"/>
    <property type="gene ID" value="WBGene00293718"/>
</dbReference>
<keyword evidence="1" id="KW-1133">Transmembrane helix</keyword>
<keyword evidence="2" id="KW-0732">Signal</keyword>